<dbReference type="Proteomes" id="UP000095283">
    <property type="component" value="Unplaced"/>
</dbReference>
<feature type="region of interest" description="Disordered" evidence="1">
    <location>
        <begin position="29"/>
        <end position="72"/>
    </location>
</feature>
<keyword evidence="2" id="KW-1185">Reference proteome</keyword>
<sequence length="72" mass="7821">MTLPGQMASGCQVAPEAVQHLKAFKIAPLTSQKGDGEEPRGKCLGPLEHWNKAPALESPEKPKKKTEKKTNQ</sequence>
<evidence type="ECO:0000256" key="1">
    <source>
        <dbReference type="SAM" id="MobiDB-lite"/>
    </source>
</evidence>
<reference evidence="3" key="1">
    <citation type="submission" date="2016-11" db="UniProtKB">
        <authorList>
            <consortium name="WormBaseParasite"/>
        </authorList>
    </citation>
    <scope>IDENTIFICATION</scope>
</reference>
<name>A0A1I7WQP8_HETBA</name>
<organism evidence="2 3">
    <name type="scientific">Heterorhabditis bacteriophora</name>
    <name type="common">Entomopathogenic nematode worm</name>
    <dbReference type="NCBI Taxonomy" id="37862"/>
    <lineage>
        <taxon>Eukaryota</taxon>
        <taxon>Metazoa</taxon>
        <taxon>Ecdysozoa</taxon>
        <taxon>Nematoda</taxon>
        <taxon>Chromadorea</taxon>
        <taxon>Rhabditida</taxon>
        <taxon>Rhabditina</taxon>
        <taxon>Rhabditomorpha</taxon>
        <taxon>Strongyloidea</taxon>
        <taxon>Heterorhabditidae</taxon>
        <taxon>Heterorhabditis</taxon>
    </lineage>
</organism>
<evidence type="ECO:0000313" key="3">
    <source>
        <dbReference type="WBParaSite" id="Hba_07477"/>
    </source>
</evidence>
<dbReference type="AlphaFoldDB" id="A0A1I7WQP8"/>
<protein>
    <submittedName>
        <fullName evidence="3">40S ribosomal protein S6</fullName>
    </submittedName>
</protein>
<evidence type="ECO:0000313" key="2">
    <source>
        <dbReference type="Proteomes" id="UP000095283"/>
    </source>
</evidence>
<proteinExistence type="predicted"/>
<accession>A0A1I7WQP8</accession>
<dbReference type="WBParaSite" id="Hba_07477">
    <property type="protein sequence ID" value="Hba_07477"/>
    <property type="gene ID" value="Hba_07477"/>
</dbReference>
<feature type="compositionally biased region" description="Basic residues" evidence="1">
    <location>
        <begin position="62"/>
        <end position="72"/>
    </location>
</feature>